<keyword evidence="3" id="KW-1185">Reference proteome</keyword>
<dbReference type="AlphaFoldDB" id="A0A127PNI6"/>
<gene>
    <name evidence="2" type="ORF">CAter282_1270</name>
</gene>
<accession>A0A127PNI6</accession>
<organism evidence="2 3">
    <name type="scientific">Collimonas arenae</name>
    <dbReference type="NCBI Taxonomy" id="279058"/>
    <lineage>
        <taxon>Bacteria</taxon>
        <taxon>Pseudomonadati</taxon>
        <taxon>Pseudomonadota</taxon>
        <taxon>Betaproteobacteria</taxon>
        <taxon>Burkholderiales</taxon>
        <taxon>Oxalobacteraceae</taxon>
        <taxon>Collimonas</taxon>
    </lineage>
</organism>
<dbReference type="OrthoDB" id="1163083at2"/>
<feature type="domain" description="SnoaL-like" evidence="1">
    <location>
        <begin position="6"/>
        <end position="103"/>
    </location>
</feature>
<dbReference type="SUPFAM" id="SSF54427">
    <property type="entry name" value="NTF2-like"/>
    <property type="match status" value="1"/>
</dbReference>
<dbReference type="Gene3D" id="3.10.450.50">
    <property type="match status" value="1"/>
</dbReference>
<protein>
    <submittedName>
        <fullName evidence="2">SnoaL-like domain protein</fullName>
    </submittedName>
</protein>
<dbReference type="InterPro" id="IPR032710">
    <property type="entry name" value="NTF2-like_dom_sf"/>
</dbReference>
<dbReference type="RefSeq" id="WP_061532700.1">
    <property type="nucleotide sequence ID" value="NZ_CP013233.1"/>
</dbReference>
<dbReference type="Proteomes" id="UP000071778">
    <property type="component" value="Chromosome"/>
</dbReference>
<name>A0A127PNI6_9BURK</name>
<evidence type="ECO:0000259" key="1">
    <source>
        <dbReference type="Pfam" id="PF12680"/>
    </source>
</evidence>
<evidence type="ECO:0000313" key="3">
    <source>
        <dbReference type="Proteomes" id="UP000071778"/>
    </source>
</evidence>
<evidence type="ECO:0000313" key="2">
    <source>
        <dbReference type="EMBL" id="AMP09062.1"/>
    </source>
</evidence>
<dbReference type="Pfam" id="PF12680">
    <property type="entry name" value="SnoaL_2"/>
    <property type="match status" value="1"/>
</dbReference>
<sequence length="133" mass="15068">MGYSTIERWHEIVKSRDTASLKALLADDVVFESPVVHTPQHGRVITAKYLAAALHVLNNGTFRYLNEWLGPHSAVLEFETTCDGILVNGVDIITWNDQGLITRFKVMIRPLKAINKIHEMMGRMLQAEVAQQR</sequence>
<dbReference type="PATRIC" id="fig|279058.17.peg.1360"/>
<dbReference type="InterPro" id="IPR037401">
    <property type="entry name" value="SnoaL-like"/>
</dbReference>
<proteinExistence type="predicted"/>
<reference evidence="2 3" key="1">
    <citation type="submission" date="2015-11" db="EMBL/GenBank/DDBJ databases">
        <title>Exploring the genomic traits of fungus-feeding bacterial genus Collimonas.</title>
        <authorList>
            <person name="Song C."/>
            <person name="Schmidt R."/>
            <person name="de Jager V."/>
            <person name="Krzyzanowska D."/>
            <person name="Jongedijk E."/>
            <person name="Cankar K."/>
            <person name="Beekwilder J."/>
            <person name="van Veen A."/>
            <person name="de Boer W."/>
            <person name="van Veen J.A."/>
            <person name="Garbeva P."/>
        </authorList>
    </citation>
    <scope>NUCLEOTIDE SEQUENCE [LARGE SCALE GENOMIC DNA]</scope>
    <source>
        <strain evidence="2 3">Ter282</strain>
    </source>
</reference>
<dbReference type="EMBL" id="CP013235">
    <property type="protein sequence ID" value="AMP09062.1"/>
    <property type="molecule type" value="Genomic_DNA"/>
</dbReference>